<keyword evidence="2 4" id="KW-0238">DNA-binding</keyword>
<dbReference type="GO" id="GO:0003700">
    <property type="term" value="F:DNA-binding transcription factor activity"/>
    <property type="evidence" value="ECO:0007669"/>
    <property type="project" value="TreeGrafter"/>
</dbReference>
<gene>
    <name evidence="6" type="ORF">BKA21_001264</name>
</gene>
<dbReference type="Pfam" id="PF00440">
    <property type="entry name" value="TetR_N"/>
    <property type="match status" value="1"/>
</dbReference>
<dbReference type="InterPro" id="IPR041347">
    <property type="entry name" value="MftR_C"/>
</dbReference>
<dbReference type="Proteomes" id="UP000577956">
    <property type="component" value="Unassembled WGS sequence"/>
</dbReference>
<keyword evidence="3" id="KW-0804">Transcription</keyword>
<evidence type="ECO:0000256" key="3">
    <source>
        <dbReference type="ARBA" id="ARBA00023163"/>
    </source>
</evidence>
<dbReference type="AlphaFoldDB" id="A0A7Y9JZ13"/>
<dbReference type="SUPFAM" id="SSF46689">
    <property type="entry name" value="Homeodomain-like"/>
    <property type="match status" value="1"/>
</dbReference>
<dbReference type="Gene3D" id="1.10.10.60">
    <property type="entry name" value="Homeodomain-like"/>
    <property type="match status" value="1"/>
</dbReference>
<dbReference type="GO" id="GO:0000976">
    <property type="term" value="F:transcription cis-regulatory region binding"/>
    <property type="evidence" value="ECO:0007669"/>
    <property type="project" value="TreeGrafter"/>
</dbReference>
<evidence type="ECO:0000313" key="6">
    <source>
        <dbReference type="EMBL" id="NYD85715.1"/>
    </source>
</evidence>
<keyword evidence="1" id="KW-0805">Transcription regulation</keyword>
<dbReference type="InterPro" id="IPR009057">
    <property type="entry name" value="Homeodomain-like_sf"/>
</dbReference>
<evidence type="ECO:0000256" key="1">
    <source>
        <dbReference type="ARBA" id="ARBA00023015"/>
    </source>
</evidence>
<protein>
    <submittedName>
        <fullName evidence="6">AcrR family transcriptional regulator</fullName>
    </submittedName>
</protein>
<reference evidence="6 7" key="1">
    <citation type="submission" date="2020-07" db="EMBL/GenBank/DDBJ databases">
        <title>Sequencing the genomes of 1000 actinobacteria strains.</title>
        <authorList>
            <person name="Klenk H.-P."/>
        </authorList>
    </citation>
    <scope>NUCLEOTIDE SEQUENCE [LARGE SCALE GENOMIC DNA]</scope>
    <source>
        <strain evidence="6 7">DSM 24482</strain>
    </source>
</reference>
<dbReference type="EMBL" id="JACCBK010000001">
    <property type="protein sequence ID" value="NYD85715.1"/>
    <property type="molecule type" value="Genomic_DNA"/>
</dbReference>
<evidence type="ECO:0000256" key="4">
    <source>
        <dbReference type="PROSITE-ProRule" id="PRU00335"/>
    </source>
</evidence>
<dbReference type="PROSITE" id="PS50977">
    <property type="entry name" value="HTH_TETR_2"/>
    <property type="match status" value="1"/>
</dbReference>
<evidence type="ECO:0000259" key="5">
    <source>
        <dbReference type="PROSITE" id="PS50977"/>
    </source>
</evidence>
<feature type="domain" description="HTH tetR-type" evidence="5">
    <location>
        <begin position="13"/>
        <end position="73"/>
    </location>
</feature>
<dbReference type="Gene3D" id="1.10.357.10">
    <property type="entry name" value="Tetracycline Repressor, domain 2"/>
    <property type="match status" value="1"/>
</dbReference>
<comment type="caution">
    <text evidence="6">The sequence shown here is derived from an EMBL/GenBank/DDBJ whole genome shotgun (WGS) entry which is preliminary data.</text>
</comment>
<proteinExistence type="predicted"/>
<dbReference type="PRINTS" id="PR00455">
    <property type="entry name" value="HTHTETR"/>
</dbReference>
<sequence>MDGRAGWRGRARAAVRDEVSAHAWALFAQQGYEATTVEQIAEAAGMSPRTFFRYVASKDELLLERLLEHGPAVADRLAGAAPDLPAWRALRDALDAVVVPQDADAAQVRPLVTMLRDEPAVRAATAERRHRWEQLLAPVLAARLSVPGAAVTADDARVLALAGAALACLDAAQLAWVGRPAERLADLLDAAMGAVSPL</sequence>
<feature type="DNA-binding region" description="H-T-H motif" evidence="4">
    <location>
        <begin position="36"/>
        <end position="55"/>
    </location>
</feature>
<dbReference type="InterPro" id="IPR001647">
    <property type="entry name" value="HTH_TetR"/>
</dbReference>
<evidence type="ECO:0000256" key="2">
    <source>
        <dbReference type="ARBA" id="ARBA00023125"/>
    </source>
</evidence>
<organism evidence="6 7">
    <name type="scientific">Cellulomonas oligotrophica</name>
    <dbReference type="NCBI Taxonomy" id="931536"/>
    <lineage>
        <taxon>Bacteria</taxon>
        <taxon>Bacillati</taxon>
        <taxon>Actinomycetota</taxon>
        <taxon>Actinomycetes</taxon>
        <taxon>Micrococcales</taxon>
        <taxon>Cellulomonadaceae</taxon>
        <taxon>Cellulomonas</taxon>
    </lineage>
</organism>
<dbReference type="RefSeq" id="WP_179625324.1">
    <property type="nucleotide sequence ID" value="NZ_BAABFI010000027.1"/>
</dbReference>
<dbReference type="PANTHER" id="PTHR30055:SF238">
    <property type="entry name" value="MYCOFACTOCIN BIOSYNTHESIS TRANSCRIPTIONAL REGULATOR MFTR-RELATED"/>
    <property type="match status" value="1"/>
</dbReference>
<dbReference type="Pfam" id="PF17754">
    <property type="entry name" value="TetR_C_14"/>
    <property type="match status" value="1"/>
</dbReference>
<name>A0A7Y9JZ13_9CELL</name>
<dbReference type="PANTHER" id="PTHR30055">
    <property type="entry name" value="HTH-TYPE TRANSCRIPTIONAL REGULATOR RUTR"/>
    <property type="match status" value="1"/>
</dbReference>
<accession>A0A7Y9JZ13</accession>
<dbReference type="InterPro" id="IPR050109">
    <property type="entry name" value="HTH-type_TetR-like_transc_reg"/>
</dbReference>
<evidence type="ECO:0000313" key="7">
    <source>
        <dbReference type="Proteomes" id="UP000577956"/>
    </source>
</evidence>